<evidence type="ECO:0000313" key="4">
    <source>
        <dbReference type="Proteomes" id="UP001499843"/>
    </source>
</evidence>
<feature type="transmembrane region" description="Helical" evidence="2">
    <location>
        <begin position="62"/>
        <end position="83"/>
    </location>
</feature>
<feature type="transmembrane region" description="Helical" evidence="2">
    <location>
        <begin position="383"/>
        <end position="404"/>
    </location>
</feature>
<feature type="transmembrane region" description="Helical" evidence="2">
    <location>
        <begin position="233"/>
        <end position="254"/>
    </location>
</feature>
<feature type="transmembrane region" description="Helical" evidence="2">
    <location>
        <begin position="522"/>
        <end position="543"/>
    </location>
</feature>
<feature type="transmembrane region" description="Helical" evidence="2">
    <location>
        <begin position="129"/>
        <end position="146"/>
    </location>
</feature>
<feature type="transmembrane region" description="Helical" evidence="2">
    <location>
        <begin position="325"/>
        <end position="345"/>
    </location>
</feature>
<dbReference type="RefSeq" id="WP_344478490.1">
    <property type="nucleotide sequence ID" value="NZ_BAAAQX010000012.1"/>
</dbReference>
<comment type="caution">
    <text evidence="3">The sequence shown here is derived from an EMBL/GenBank/DDBJ whole genome shotgun (WGS) entry which is preliminary data.</text>
</comment>
<protein>
    <submittedName>
        <fullName evidence="3">Uncharacterized protein</fullName>
    </submittedName>
</protein>
<keyword evidence="2" id="KW-1133">Transmembrane helix</keyword>
<sequence>MNQAAPAAAARTTTTRTFLLASAGSALGLAALCALPAVGGFLLDRAVAATLVFPGLGHGQAAGTAVTLGAFCVMLTGGGYLAYRWSGFGESRVGLLVCWGLAGGPAGVLAVLLWARGHRLPFGPYVTDAASWGMAIALPAAGLALAGTRMLPAAGRERTRTFRPRAWVLPCLVAGWSLVWSVLLRERLPLLGWLPLSFSYFEQVAVVLATIAAASLEGALRRRLPVEGRPGRAFVLAWIALSVAPVVYAAVVAIDLGMRELLLAAPLGTAWMAEYATDMTAVLVAAPAQTALPPLLLALAATGVQRVLRAEPAPVPADPVRTDRRWGLVVAGAAVALTYFCLAVTSRFTLLTRRTFDADTPVTVRALALLSPPDPGLGRVAVVWLWAIPAVFAVAAAVLVYVAVRGQLVRVFPVSAYPVLVAAVALAAALAWNLGGLAGLVLTGGRPAGISPAAEAAEFAVFAAPVFAAVLFIVHSQVGVARFARVVELEGEQKWEKLAERYRAWREQVRGHVPGRRERGLIAARAAGGALVLAVVAGAVQGFGGPVDSGSWRGSGVFLAFPVLSAGVPVADNLTGLAYLVLLAVLVYVGLARMNVAERRWAVWLTVWGMSVLAGVVAGLGTPAGLQLGLLAGPFAVAGVAVTARRKPQPTGETATTTRRKTQPAGEAAPSTRRKAQPAGEAAPTPRRKAQAVEGKAEPEGETAVAVPRKVLLGGGLALAVLAAAPLVLVTGERHPLTISTATWQERLPGLTIDVSYPRTTDAHDANRVSAALAAPVRAYVTEVLRRHRIHPTTPTTTLTGGYALVRNDADLISVRYALTGELGRAVTYDRRAGRTLTVRDVFTPQAFTPAGRRRLAEVLRPLTPKGHDPRTVSVDSDRLLVNLAPGAVELTFGRDYFCVPCAPFTVRVPGDRLAGLVIRRP</sequence>
<feature type="transmembrane region" description="Helical" evidence="2">
    <location>
        <begin position="166"/>
        <end position="184"/>
    </location>
</feature>
<feature type="transmembrane region" description="Helical" evidence="2">
    <location>
        <begin position="95"/>
        <end position="117"/>
    </location>
</feature>
<feature type="transmembrane region" description="Helical" evidence="2">
    <location>
        <begin position="204"/>
        <end position="221"/>
    </location>
</feature>
<keyword evidence="2" id="KW-0472">Membrane</keyword>
<keyword evidence="2" id="KW-0812">Transmembrane</keyword>
<feature type="transmembrane region" description="Helical" evidence="2">
    <location>
        <begin position="563"/>
        <end position="589"/>
    </location>
</feature>
<dbReference type="EMBL" id="BAAAQX010000012">
    <property type="protein sequence ID" value="GAA2209363.1"/>
    <property type="molecule type" value="Genomic_DNA"/>
</dbReference>
<feature type="transmembrane region" description="Helical" evidence="2">
    <location>
        <begin position="18"/>
        <end position="42"/>
    </location>
</feature>
<reference evidence="4" key="1">
    <citation type="journal article" date="2019" name="Int. J. Syst. Evol. Microbiol.">
        <title>The Global Catalogue of Microorganisms (GCM) 10K type strain sequencing project: providing services to taxonomists for standard genome sequencing and annotation.</title>
        <authorList>
            <consortium name="The Broad Institute Genomics Platform"/>
            <consortium name="The Broad Institute Genome Sequencing Center for Infectious Disease"/>
            <person name="Wu L."/>
            <person name="Ma J."/>
        </authorList>
    </citation>
    <scope>NUCLEOTIDE SEQUENCE [LARGE SCALE GENOMIC DNA]</scope>
    <source>
        <strain evidence="4">JCM 16114</strain>
    </source>
</reference>
<dbReference type="Proteomes" id="UP001499843">
    <property type="component" value="Unassembled WGS sequence"/>
</dbReference>
<feature type="transmembrane region" description="Helical" evidence="2">
    <location>
        <begin position="462"/>
        <end position="484"/>
    </location>
</feature>
<evidence type="ECO:0000256" key="2">
    <source>
        <dbReference type="SAM" id="Phobius"/>
    </source>
</evidence>
<accession>A0ABP5PFP3</accession>
<name>A0ABP5PFP3_9ACTN</name>
<feature type="transmembrane region" description="Helical" evidence="2">
    <location>
        <begin position="281"/>
        <end position="304"/>
    </location>
</feature>
<feature type="region of interest" description="Disordered" evidence="1">
    <location>
        <begin position="646"/>
        <end position="701"/>
    </location>
</feature>
<feature type="transmembrane region" description="Helical" evidence="2">
    <location>
        <begin position="416"/>
        <end position="442"/>
    </location>
</feature>
<keyword evidence="4" id="KW-1185">Reference proteome</keyword>
<proteinExistence type="predicted"/>
<evidence type="ECO:0000313" key="3">
    <source>
        <dbReference type="EMBL" id="GAA2209363.1"/>
    </source>
</evidence>
<evidence type="ECO:0000256" key="1">
    <source>
        <dbReference type="SAM" id="MobiDB-lite"/>
    </source>
</evidence>
<gene>
    <name evidence="3" type="ORF">GCM10009850_048210</name>
</gene>
<feature type="transmembrane region" description="Helical" evidence="2">
    <location>
        <begin position="601"/>
        <end position="620"/>
    </location>
</feature>
<organism evidence="3 4">
    <name type="scientific">Nonomuraea monospora</name>
    <dbReference type="NCBI Taxonomy" id="568818"/>
    <lineage>
        <taxon>Bacteria</taxon>
        <taxon>Bacillati</taxon>
        <taxon>Actinomycetota</taxon>
        <taxon>Actinomycetes</taxon>
        <taxon>Streptosporangiales</taxon>
        <taxon>Streptosporangiaceae</taxon>
        <taxon>Nonomuraea</taxon>
    </lineage>
</organism>